<name>A0A914S6I9_PAREQ</name>
<dbReference type="Proteomes" id="UP000887564">
    <property type="component" value="Unplaced"/>
</dbReference>
<keyword evidence="1" id="KW-1185">Reference proteome</keyword>
<reference evidence="2" key="1">
    <citation type="submission" date="2022-11" db="UniProtKB">
        <authorList>
            <consortium name="WormBaseParasite"/>
        </authorList>
    </citation>
    <scope>IDENTIFICATION</scope>
</reference>
<protein>
    <submittedName>
        <fullName evidence="2">Uncharacterized protein</fullName>
    </submittedName>
</protein>
<evidence type="ECO:0000313" key="1">
    <source>
        <dbReference type="Proteomes" id="UP000887564"/>
    </source>
</evidence>
<accession>A0A914S6I9</accession>
<organism evidence="1 2">
    <name type="scientific">Parascaris equorum</name>
    <name type="common">Equine roundworm</name>
    <dbReference type="NCBI Taxonomy" id="6256"/>
    <lineage>
        <taxon>Eukaryota</taxon>
        <taxon>Metazoa</taxon>
        <taxon>Ecdysozoa</taxon>
        <taxon>Nematoda</taxon>
        <taxon>Chromadorea</taxon>
        <taxon>Rhabditida</taxon>
        <taxon>Spirurina</taxon>
        <taxon>Ascaridomorpha</taxon>
        <taxon>Ascaridoidea</taxon>
        <taxon>Ascarididae</taxon>
        <taxon>Parascaris</taxon>
    </lineage>
</organism>
<dbReference type="WBParaSite" id="PEQ_0001452501-mRNA-1">
    <property type="protein sequence ID" value="PEQ_0001452501-mRNA-1"/>
    <property type="gene ID" value="PEQ_0001452501"/>
</dbReference>
<evidence type="ECO:0000313" key="2">
    <source>
        <dbReference type="WBParaSite" id="PEQ_0001452501-mRNA-1"/>
    </source>
</evidence>
<proteinExistence type="predicted"/>
<dbReference type="AlphaFoldDB" id="A0A914S6I9"/>
<sequence length="70" mass="8260">MKMGNCVLHRFSSIKPLALTLVHQRPVLREYLNCQLRRSKHRLLSTQRRPSLHHANRVQFDKTNQLPAFA</sequence>